<evidence type="ECO:0000256" key="2">
    <source>
        <dbReference type="ARBA" id="ARBA00017682"/>
    </source>
</evidence>
<name>A0ABN8B614_CHISP</name>
<dbReference type="PANTHER" id="PTHR13395:SF6">
    <property type="entry name" value="SISTER CHROMATID COHESION PROTEIN DCC1"/>
    <property type="match status" value="1"/>
</dbReference>
<comment type="similarity">
    <text evidence="1">Belongs to the DCC1 family.</text>
</comment>
<organism evidence="5 6">
    <name type="scientific">Chilo suppressalis</name>
    <name type="common">Asiatic rice borer moth</name>
    <dbReference type="NCBI Taxonomy" id="168631"/>
    <lineage>
        <taxon>Eukaryota</taxon>
        <taxon>Metazoa</taxon>
        <taxon>Ecdysozoa</taxon>
        <taxon>Arthropoda</taxon>
        <taxon>Hexapoda</taxon>
        <taxon>Insecta</taxon>
        <taxon>Pterygota</taxon>
        <taxon>Neoptera</taxon>
        <taxon>Endopterygota</taxon>
        <taxon>Lepidoptera</taxon>
        <taxon>Glossata</taxon>
        <taxon>Ditrysia</taxon>
        <taxon>Pyraloidea</taxon>
        <taxon>Crambidae</taxon>
        <taxon>Crambinae</taxon>
        <taxon>Chilo</taxon>
    </lineage>
</organism>
<feature type="region of interest" description="Disordered" evidence="4">
    <location>
        <begin position="127"/>
        <end position="157"/>
    </location>
</feature>
<evidence type="ECO:0000313" key="6">
    <source>
        <dbReference type="Proteomes" id="UP001153292"/>
    </source>
</evidence>
<feature type="compositionally biased region" description="Polar residues" evidence="4">
    <location>
        <begin position="138"/>
        <end position="147"/>
    </location>
</feature>
<evidence type="ECO:0000256" key="3">
    <source>
        <dbReference type="ARBA" id="ARBA00022705"/>
    </source>
</evidence>
<dbReference type="Pfam" id="PF09724">
    <property type="entry name" value="Dcc1"/>
    <property type="match status" value="1"/>
</dbReference>
<protein>
    <recommendedName>
        <fullName evidence="2">Sister chromatid cohesion protein DCC1</fullName>
    </recommendedName>
</protein>
<dbReference type="PANTHER" id="PTHR13395">
    <property type="entry name" value="SISTER CHROMATID COHESION PROTEIN DCC1-RELATED"/>
    <property type="match status" value="1"/>
</dbReference>
<reference evidence="5" key="1">
    <citation type="submission" date="2021-12" db="EMBL/GenBank/DDBJ databases">
        <authorList>
            <person name="King R."/>
        </authorList>
    </citation>
    <scope>NUCLEOTIDE SEQUENCE</scope>
</reference>
<keyword evidence="6" id="KW-1185">Reference proteome</keyword>
<sequence>MFNKPISIFCAFFSTEEKRTPEDARKIIKTAKLHESELTEITQVLRFVDVSNRNDNLRLMQLDDYLLKEIEEGNELIFKGDADENVVLCTNTKTYDVKEAETSNSLLLIPDLLFAAATGLNESVQNNSMECDSDTSFEKSNTSLNKSTDSDEGNKAPRHIEHKDIINTFFTYFELRPCKPRLNKLRKLLEPTVYQGVELEYAVEKNKLLTYENIFDQIQASSVELDEELEKIQAIKIDNYYRLLDFDYEFRVLSYMLDLIEENSWPLDKISKEITFDSLKELLPMHILEATFKFYTTESEVEDGIQYYQYKQDKVCTFLARVLLKSAGKFNLAEFLQAWNDSVPEGMVPNESLLSGVALIDKTSTPNVIWAMSEADLPEDINERFKVLFQKKTKWTVAEISPYIECYATEKLNVNAILTKYARASTQDGVRVFSAKHLK</sequence>
<evidence type="ECO:0000256" key="1">
    <source>
        <dbReference type="ARBA" id="ARBA00007017"/>
    </source>
</evidence>
<feature type="compositionally biased region" description="Basic and acidic residues" evidence="4">
    <location>
        <begin position="148"/>
        <end position="157"/>
    </location>
</feature>
<evidence type="ECO:0000256" key="4">
    <source>
        <dbReference type="SAM" id="MobiDB-lite"/>
    </source>
</evidence>
<proteinExistence type="inferred from homology"/>
<evidence type="ECO:0000313" key="5">
    <source>
        <dbReference type="EMBL" id="CAH0403126.1"/>
    </source>
</evidence>
<keyword evidence="3" id="KW-0235">DNA replication</keyword>
<dbReference type="EMBL" id="OU963915">
    <property type="protein sequence ID" value="CAH0403126.1"/>
    <property type="molecule type" value="Genomic_DNA"/>
</dbReference>
<dbReference type="Proteomes" id="UP001153292">
    <property type="component" value="Chromosome 22"/>
</dbReference>
<gene>
    <name evidence="5" type="ORF">CHILSU_LOCUS6388</name>
</gene>
<accession>A0ABN8B614</accession>
<dbReference type="InterPro" id="IPR019128">
    <property type="entry name" value="Dcc1"/>
</dbReference>